<feature type="compositionally biased region" description="Pro residues" evidence="1">
    <location>
        <begin position="331"/>
        <end position="342"/>
    </location>
</feature>
<reference evidence="3" key="1">
    <citation type="submission" date="2016-10" db="EMBL/GenBank/DDBJ databases">
        <authorList>
            <person name="Varghese N."/>
            <person name="Submissions S."/>
        </authorList>
    </citation>
    <scope>NUCLEOTIDE SEQUENCE [LARGE SCALE GENOMIC DNA]</scope>
    <source>
        <strain evidence="3">DSM 43163</strain>
    </source>
</reference>
<dbReference type="OrthoDB" id="3468003at2"/>
<feature type="compositionally biased region" description="Gly residues" evidence="1">
    <location>
        <begin position="102"/>
        <end position="120"/>
    </location>
</feature>
<organism evidence="2 3">
    <name type="scientific">Thermomonospora echinospora</name>
    <dbReference type="NCBI Taxonomy" id="1992"/>
    <lineage>
        <taxon>Bacteria</taxon>
        <taxon>Bacillati</taxon>
        <taxon>Actinomycetota</taxon>
        <taxon>Actinomycetes</taxon>
        <taxon>Streptosporangiales</taxon>
        <taxon>Thermomonosporaceae</taxon>
        <taxon>Thermomonospora</taxon>
    </lineage>
</organism>
<feature type="region of interest" description="Disordered" evidence="1">
    <location>
        <begin position="314"/>
        <end position="352"/>
    </location>
</feature>
<evidence type="ECO:0000313" key="3">
    <source>
        <dbReference type="Proteomes" id="UP000236723"/>
    </source>
</evidence>
<feature type="region of interest" description="Disordered" evidence="1">
    <location>
        <begin position="1"/>
        <end position="279"/>
    </location>
</feature>
<accession>A0A1H5Z9Z9</accession>
<proteinExistence type="predicted"/>
<protein>
    <submittedName>
        <fullName evidence="2">Uncharacterized protein</fullName>
    </submittedName>
</protein>
<dbReference type="EMBL" id="FNVO01000004">
    <property type="protein sequence ID" value="SEG33122.1"/>
    <property type="molecule type" value="Genomic_DNA"/>
</dbReference>
<feature type="compositionally biased region" description="Low complexity" evidence="1">
    <location>
        <begin position="318"/>
        <end position="330"/>
    </location>
</feature>
<dbReference type="RefSeq" id="WP_103937861.1">
    <property type="nucleotide sequence ID" value="NZ_FNVO01000004.1"/>
</dbReference>
<dbReference type="Proteomes" id="UP000236723">
    <property type="component" value="Unassembled WGS sequence"/>
</dbReference>
<sequence length="526" mass="52615">MGYPGEQGRSGGHSPEPPSTPYGPGAEPHGPEQAGAGRPGQDDSPFTPPFGAFAARPGESFDTGNDRPPADDRFGPAEGGYDAGTTAQFGLGETGRFDFSTGGSGIGGSSTGGYDTGGGFDAAPGGRFASGTGGYDIPGARADGPGSGTPGTDGPGPSDFGPGGTGMGGFDRHSPGVGGYDSGGPGSAAPGTGGYDSGGFDQGGQFGAGSFERQDSPSFGPPGEYGPGQGRPGPGSFDAPDDEPYGPMGGRRLPEDGGPRGPEGFNGPEGPGEPGEGRAERRGRLPLIIGGAVVAGLVLIGSGFTVSTMLKGDSDDGAAAASTQTAAPRPTATPTPTTPPAPLNAKLKSRATDPDPLTLKEVFGTASFTQKGKKFVRTAWKHDRGCTGAVNGSKLEAALKKGGCAQVLRATYARADGLLIGTVGVLNLKTESAAKAAEKAGAGRDAFLQPLAGTGYTKKIGKGAALGTTFVRGHYLIMTWVQRPDGKTISGKYHKVVSAFQQQIILGSNLNKALHYRGIEGKPLTG</sequence>
<feature type="compositionally biased region" description="Gly residues" evidence="1">
    <location>
        <begin position="176"/>
        <end position="207"/>
    </location>
</feature>
<evidence type="ECO:0000256" key="1">
    <source>
        <dbReference type="SAM" id="MobiDB-lite"/>
    </source>
</evidence>
<feature type="compositionally biased region" description="Gly residues" evidence="1">
    <location>
        <begin position="145"/>
        <end position="154"/>
    </location>
</feature>
<feature type="compositionally biased region" description="Gly residues" evidence="1">
    <location>
        <begin position="223"/>
        <end position="233"/>
    </location>
</feature>
<name>A0A1H5Z9Z9_9ACTN</name>
<gene>
    <name evidence="2" type="ORF">SAMN04489712_104441</name>
</gene>
<keyword evidence="3" id="KW-1185">Reference proteome</keyword>
<evidence type="ECO:0000313" key="2">
    <source>
        <dbReference type="EMBL" id="SEG33122.1"/>
    </source>
</evidence>
<dbReference type="AlphaFoldDB" id="A0A1H5Z9Z9"/>
<feature type="compositionally biased region" description="Basic and acidic residues" evidence="1">
    <location>
        <begin position="64"/>
        <end position="75"/>
    </location>
</feature>